<dbReference type="AlphaFoldDB" id="A0A258HRN9"/>
<protein>
    <recommendedName>
        <fullName evidence="3">EF-hand domain-containing protein</fullName>
    </recommendedName>
</protein>
<evidence type="ECO:0008006" key="3">
    <source>
        <dbReference type="Google" id="ProtNLM"/>
    </source>
</evidence>
<dbReference type="PANTHER" id="PTHR43265:SF1">
    <property type="entry name" value="ESTERASE ESTD"/>
    <property type="match status" value="1"/>
</dbReference>
<evidence type="ECO:0000313" key="1">
    <source>
        <dbReference type="EMBL" id="OYX58993.1"/>
    </source>
</evidence>
<organism evidence="1 2">
    <name type="scientific">Brevundimonas subvibrioides</name>
    <dbReference type="NCBI Taxonomy" id="74313"/>
    <lineage>
        <taxon>Bacteria</taxon>
        <taxon>Pseudomonadati</taxon>
        <taxon>Pseudomonadota</taxon>
        <taxon>Alphaproteobacteria</taxon>
        <taxon>Caulobacterales</taxon>
        <taxon>Caulobacteraceae</taxon>
        <taxon>Brevundimonas</taxon>
    </lineage>
</organism>
<dbReference type="PROSITE" id="PS00018">
    <property type="entry name" value="EF_HAND_1"/>
    <property type="match status" value="1"/>
</dbReference>
<comment type="caution">
    <text evidence="1">The sequence shown here is derived from an EMBL/GenBank/DDBJ whole genome shotgun (WGS) entry which is preliminary data.</text>
</comment>
<reference evidence="1 2" key="1">
    <citation type="submission" date="2017-03" db="EMBL/GenBank/DDBJ databases">
        <title>Lifting the veil on microbial sulfur biogeochemistry in mining wastewaters.</title>
        <authorList>
            <person name="Kantor R.S."/>
            <person name="Colenbrander Nelson T."/>
            <person name="Marshall S."/>
            <person name="Bennett D."/>
            <person name="Apte S."/>
            <person name="Camacho D."/>
            <person name="Thomas B.C."/>
            <person name="Warren L.A."/>
            <person name="Banfield J.F."/>
        </authorList>
    </citation>
    <scope>NUCLEOTIDE SEQUENCE [LARGE SCALE GENOMIC DNA]</scope>
    <source>
        <strain evidence="1">32-68-21</strain>
    </source>
</reference>
<proteinExistence type="predicted"/>
<evidence type="ECO:0000313" key="2">
    <source>
        <dbReference type="Proteomes" id="UP000216147"/>
    </source>
</evidence>
<dbReference type="GO" id="GO:0052689">
    <property type="term" value="F:carboxylic ester hydrolase activity"/>
    <property type="evidence" value="ECO:0007669"/>
    <property type="project" value="TreeGrafter"/>
</dbReference>
<name>A0A258HRN9_9CAUL</name>
<dbReference type="PANTHER" id="PTHR43265">
    <property type="entry name" value="ESTERASE ESTD"/>
    <property type="match status" value="1"/>
</dbReference>
<dbReference type="Proteomes" id="UP000216147">
    <property type="component" value="Unassembled WGS sequence"/>
</dbReference>
<dbReference type="EMBL" id="NCEQ01000001">
    <property type="protein sequence ID" value="OYX58993.1"/>
    <property type="molecule type" value="Genomic_DNA"/>
</dbReference>
<dbReference type="InterPro" id="IPR053145">
    <property type="entry name" value="AB_hydrolase_Est10"/>
</dbReference>
<dbReference type="SUPFAM" id="SSF53474">
    <property type="entry name" value="alpha/beta-Hydrolases"/>
    <property type="match status" value="1"/>
</dbReference>
<dbReference type="InterPro" id="IPR018247">
    <property type="entry name" value="EF_Hand_1_Ca_BS"/>
</dbReference>
<dbReference type="InterPro" id="IPR029058">
    <property type="entry name" value="AB_hydrolase_fold"/>
</dbReference>
<accession>A0A258HRN9</accession>
<dbReference type="Gene3D" id="3.40.50.1820">
    <property type="entry name" value="alpha/beta hydrolase"/>
    <property type="match status" value="1"/>
</dbReference>
<gene>
    <name evidence="1" type="ORF">B7Y86_00755</name>
</gene>
<sequence length="364" mass="38485">MLMLAAALSLAAAQQVQPFSLPSADGYVLTGQADAPEGRSRGVVILVAGTGAFDRDVSFGRTGTPRDRLFADLSVRLNARGLTAVRFDQRGVRHGVPPIEVVDAAASPGVTPENLSADVGALYEWTRSDPGLNATCVVFFAHSEGAAHVAGVARAGAPEPALVIGMGAPLESKVAALRWQMSGRDADSLAMMDADDDGVITNDEVRANWMNTPSAVFEMLAPFLHPTGAWTQADLDLLRSNQAAAYEQAKITALAMGDADPYPSAAAPAFSGRWWKSCFTDEEPLAAQFARWRSPMILHYGERDSQVRENRQRAAAEGVLPDGQAVFVSHPGRGHSLGRESLLGPIEEAIADRIADEAAAACPA</sequence>